<feature type="non-terminal residue" evidence="1">
    <location>
        <position position="1"/>
    </location>
</feature>
<dbReference type="Proteomes" id="UP000265520">
    <property type="component" value="Unassembled WGS sequence"/>
</dbReference>
<accession>A0A392S762</accession>
<organism evidence="1 2">
    <name type="scientific">Trifolium medium</name>
    <dbReference type="NCBI Taxonomy" id="97028"/>
    <lineage>
        <taxon>Eukaryota</taxon>
        <taxon>Viridiplantae</taxon>
        <taxon>Streptophyta</taxon>
        <taxon>Embryophyta</taxon>
        <taxon>Tracheophyta</taxon>
        <taxon>Spermatophyta</taxon>
        <taxon>Magnoliopsida</taxon>
        <taxon>eudicotyledons</taxon>
        <taxon>Gunneridae</taxon>
        <taxon>Pentapetalae</taxon>
        <taxon>rosids</taxon>
        <taxon>fabids</taxon>
        <taxon>Fabales</taxon>
        <taxon>Fabaceae</taxon>
        <taxon>Papilionoideae</taxon>
        <taxon>50 kb inversion clade</taxon>
        <taxon>NPAAA clade</taxon>
        <taxon>Hologalegina</taxon>
        <taxon>IRL clade</taxon>
        <taxon>Trifolieae</taxon>
        <taxon>Trifolium</taxon>
    </lineage>
</organism>
<protein>
    <submittedName>
        <fullName evidence="1">Uncharacterized protein</fullName>
    </submittedName>
</protein>
<sequence>PVVSALKQLLSKGLDHLIDEVESFSSLVHDLRGYSWRLSWQETHLLNILLHLRTELVDGVHVIASVENAER</sequence>
<comment type="caution">
    <text evidence="1">The sequence shown here is derived from an EMBL/GenBank/DDBJ whole genome shotgun (WGS) entry which is preliminary data.</text>
</comment>
<evidence type="ECO:0000313" key="1">
    <source>
        <dbReference type="EMBL" id="MCI43725.1"/>
    </source>
</evidence>
<dbReference type="AlphaFoldDB" id="A0A392S762"/>
<name>A0A392S762_9FABA</name>
<dbReference type="EMBL" id="LXQA010321301">
    <property type="protein sequence ID" value="MCI43725.1"/>
    <property type="molecule type" value="Genomic_DNA"/>
</dbReference>
<evidence type="ECO:0000313" key="2">
    <source>
        <dbReference type="Proteomes" id="UP000265520"/>
    </source>
</evidence>
<proteinExistence type="predicted"/>
<keyword evidence="2" id="KW-1185">Reference proteome</keyword>
<reference evidence="1 2" key="1">
    <citation type="journal article" date="2018" name="Front. Plant Sci.">
        <title>Red Clover (Trifolium pratense) and Zigzag Clover (T. medium) - A Picture of Genomic Similarities and Differences.</title>
        <authorList>
            <person name="Dluhosova J."/>
            <person name="Istvanek J."/>
            <person name="Nedelnik J."/>
            <person name="Repkova J."/>
        </authorList>
    </citation>
    <scope>NUCLEOTIDE SEQUENCE [LARGE SCALE GENOMIC DNA]</scope>
    <source>
        <strain evidence="2">cv. 10/8</strain>
        <tissue evidence="1">Leaf</tissue>
    </source>
</reference>